<sequence length="513" mass="58102">MKNKIVPFIVLFLMLGMIGVGINSGSVQGVNGDEGFHFSVYKFHYKVRINNDKGLKKFVEKNSFSGNGTEESPYVISINISNSPSGIYIGNTSSYFILKNSKFSHFRKDWYGEMGIVLNNVKNAEIQNISFCNYNKDVLLTLIYIINSSNIKISHIYFYDSYLNGAELWIYHSSHISAWDLTGMNMKFDFWTSYSDNISISDSYFNSHVGLVGYSENITIKQIRFLGSGLNVIGSYNVWVENNTFSGRASGVSNIGSYYILVKNNRFFYNRDGIYVEGLNFPVHNNEITGNLFAYSEDYGIELSGDGSNYIWGNIFLNSTAKDGGYTPGGFYWNYTYAPYSFWNSSSIGNYWDNWANKNNTNDKNHDGIVDYPYKIPGHAHAVDYYPLKKIPFNYSLPPSSPRNLTIKDINGHFKLSWKVPSYRGDGILEYRIYRDGKLIANVGSNLTTYTDNISDGKEHVYWVSAVGPGGESAMSNEVRVLSMHLNYAYVVIPIGIVSIFIVGVFIWKKKVV</sequence>
<dbReference type="KEGG" id="abi:Aboo_0688"/>
<dbReference type="Pfam" id="PF05048">
    <property type="entry name" value="NosD"/>
    <property type="match status" value="1"/>
</dbReference>
<dbReference type="GeneID" id="8827634"/>
<dbReference type="PROSITE" id="PS50853">
    <property type="entry name" value="FN3"/>
    <property type="match status" value="1"/>
</dbReference>
<dbReference type="InterPro" id="IPR003961">
    <property type="entry name" value="FN3_dom"/>
</dbReference>
<dbReference type="InterPro" id="IPR011050">
    <property type="entry name" value="Pectin_lyase_fold/virulence"/>
</dbReference>
<dbReference type="InterPro" id="IPR012334">
    <property type="entry name" value="Pectin_lyas_fold"/>
</dbReference>
<protein>
    <submittedName>
        <fullName evidence="1">Fibronectin type III domain protein</fullName>
    </submittedName>
</protein>
<dbReference type="RefSeq" id="WP_008082208.1">
    <property type="nucleotide sequence ID" value="NC_013926.1"/>
</dbReference>
<gene>
    <name evidence="1" type="ordered locus">Aboo_0688</name>
</gene>
<reference evidence="1" key="1">
    <citation type="submission" date="2010-02" db="EMBL/GenBank/DDBJ databases">
        <title>Complete sequence of Aciduliprofundum boonei T469.</title>
        <authorList>
            <consortium name="US DOE Joint Genome Institute"/>
            <person name="Lucas S."/>
            <person name="Copeland A."/>
            <person name="Lapidus A."/>
            <person name="Cheng J.-F."/>
            <person name="Bruce D."/>
            <person name="Goodwin L."/>
            <person name="Pitluck S."/>
            <person name="Saunders E."/>
            <person name="Detter J.C."/>
            <person name="Han C."/>
            <person name="Tapia R."/>
            <person name="Land M."/>
            <person name="Hauser L."/>
            <person name="Kyrpides N."/>
            <person name="Mikhailova N."/>
            <person name="Flores G."/>
            <person name="Reysenbach A.-L."/>
            <person name="Woyke T."/>
        </authorList>
    </citation>
    <scope>NUCLEOTIDE SEQUENCE</scope>
    <source>
        <strain evidence="1">T469</strain>
    </source>
</reference>
<dbReference type="EMBL" id="CP001941">
    <property type="protein sequence ID" value="ADD08499.1"/>
    <property type="molecule type" value="Genomic_DNA"/>
</dbReference>
<dbReference type="InterPro" id="IPR006626">
    <property type="entry name" value="PbH1"/>
</dbReference>
<dbReference type="InterPro" id="IPR007742">
    <property type="entry name" value="NosD_dom"/>
</dbReference>
<dbReference type="InterPro" id="IPR013783">
    <property type="entry name" value="Ig-like_fold"/>
</dbReference>
<accession>B5I9M8</accession>
<dbReference type="HOGENOM" id="CLU_530632_0_0_2"/>
<dbReference type="SUPFAM" id="SSF49265">
    <property type="entry name" value="Fibronectin type III"/>
    <property type="match status" value="1"/>
</dbReference>
<dbReference type="SMART" id="SM00060">
    <property type="entry name" value="FN3"/>
    <property type="match status" value="1"/>
</dbReference>
<proteinExistence type="predicted"/>
<evidence type="ECO:0000313" key="1">
    <source>
        <dbReference type="EMBL" id="ADD08499.1"/>
    </source>
</evidence>
<dbReference type="OrthoDB" id="12184at2157"/>
<dbReference type="Gene3D" id="2.160.20.10">
    <property type="entry name" value="Single-stranded right-handed beta-helix, Pectin lyase-like"/>
    <property type="match status" value="1"/>
</dbReference>
<dbReference type="Gene3D" id="2.60.40.10">
    <property type="entry name" value="Immunoglobulins"/>
    <property type="match status" value="1"/>
</dbReference>
<dbReference type="CDD" id="cd00063">
    <property type="entry name" value="FN3"/>
    <property type="match status" value="1"/>
</dbReference>
<dbReference type="eggNOG" id="arCOG05978">
    <property type="taxonomic scope" value="Archaea"/>
</dbReference>
<name>B5I9M8_ACIB4</name>
<dbReference type="SUPFAM" id="SSF51126">
    <property type="entry name" value="Pectin lyase-like"/>
    <property type="match status" value="1"/>
</dbReference>
<organism evidence="1 2">
    <name type="scientific">Aciduliprofundum boonei (strain DSM 19572 / T469)</name>
    <dbReference type="NCBI Taxonomy" id="439481"/>
    <lineage>
        <taxon>Archaea</taxon>
        <taxon>Methanobacteriati</taxon>
        <taxon>Thermoplasmatota</taxon>
        <taxon>DHVE2 group</taxon>
        <taxon>Candidatus Aciduliprofundum</taxon>
    </lineage>
</organism>
<dbReference type="eggNOG" id="arCOG02526">
    <property type="taxonomic scope" value="Archaea"/>
</dbReference>
<dbReference type="AlphaFoldDB" id="B5I9M8"/>
<dbReference type="SMART" id="SM00710">
    <property type="entry name" value="PbH1"/>
    <property type="match status" value="7"/>
</dbReference>
<dbReference type="Proteomes" id="UP000001400">
    <property type="component" value="Chromosome"/>
</dbReference>
<dbReference type="InterPro" id="IPR036116">
    <property type="entry name" value="FN3_sf"/>
</dbReference>
<evidence type="ECO:0000313" key="2">
    <source>
        <dbReference type="Proteomes" id="UP000001400"/>
    </source>
</evidence>
<keyword evidence="2" id="KW-1185">Reference proteome</keyword>